<proteinExistence type="predicted"/>
<evidence type="ECO:0000313" key="3">
    <source>
        <dbReference type="Proteomes" id="UP000824469"/>
    </source>
</evidence>
<sequence>MSRKRAADSPLVLNNMDAKHASLLQEFLQLQNEFAALKDRLQVADMRKTTVQVEVRFLRRRLKKLKEFPTGLKAKDSTPTIEHCDSKTAFAEKSTSNLPLKN</sequence>
<reference evidence="2 3" key="1">
    <citation type="journal article" date="2021" name="Nat. Plants">
        <title>The Taxus genome provides insights into paclitaxel biosynthesis.</title>
        <authorList>
            <person name="Xiong X."/>
            <person name="Gou J."/>
            <person name="Liao Q."/>
            <person name="Li Y."/>
            <person name="Zhou Q."/>
            <person name="Bi G."/>
            <person name="Li C."/>
            <person name="Du R."/>
            <person name="Wang X."/>
            <person name="Sun T."/>
            <person name="Guo L."/>
            <person name="Liang H."/>
            <person name="Lu P."/>
            <person name="Wu Y."/>
            <person name="Zhang Z."/>
            <person name="Ro D.K."/>
            <person name="Shang Y."/>
            <person name="Huang S."/>
            <person name="Yan J."/>
        </authorList>
    </citation>
    <scope>NUCLEOTIDE SEQUENCE [LARGE SCALE GENOMIC DNA]</scope>
    <source>
        <strain evidence="2">Ta-2019</strain>
    </source>
</reference>
<dbReference type="EMBL" id="JAHRHJ020000010">
    <property type="protein sequence ID" value="KAH9299248.1"/>
    <property type="molecule type" value="Genomic_DNA"/>
</dbReference>
<evidence type="ECO:0000256" key="1">
    <source>
        <dbReference type="SAM" id="Coils"/>
    </source>
</evidence>
<accession>A0AA38CI00</accession>
<keyword evidence="3" id="KW-1185">Reference proteome</keyword>
<comment type="caution">
    <text evidence="2">The sequence shown here is derived from an EMBL/GenBank/DDBJ whole genome shotgun (WGS) entry which is preliminary data.</text>
</comment>
<gene>
    <name evidence="2" type="ORF">KI387_030930</name>
</gene>
<keyword evidence="1" id="KW-0175">Coiled coil</keyword>
<dbReference type="Proteomes" id="UP000824469">
    <property type="component" value="Unassembled WGS sequence"/>
</dbReference>
<feature type="coiled-coil region" evidence="1">
    <location>
        <begin position="13"/>
        <end position="40"/>
    </location>
</feature>
<dbReference type="PANTHER" id="PTHR34807:SF3">
    <property type="entry name" value="OS08G0270800 PROTEIN"/>
    <property type="match status" value="1"/>
</dbReference>
<evidence type="ECO:0000313" key="2">
    <source>
        <dbReference type="EMBL" id="KAH9299248.1"/>
    </source>
</evidence>
<dbReference type="AlphaFoldDB" id="A0AA38CI00"/>
<name>A0AA38CI00_TAXCH</name>
<protein>
    <submittedName>
        <fullName evidence="2">Uncharacterized protein</fullName>
    </submittedName>
</protein>
<feature type="non-terminal residue" evidence="2">
    <location>
        <position position="1"/>
    </location>
</feature>
<organism evidence="2 3">
    <name type="scientific">Taxus chinensis</name>
    <name type="common">Chinese yew</name>
    <name type="synonym">Taxus wallichiana var. chinensis</name>
    <dbReference type="NCBI Taxonomy" id="29808"/>
    <lineage>
        <taxon>Eukaryota</taxon>
        <taxon>Viridiplantae</taxon>
        <taxon>Streptophyta</taxon>
        <taxon>Embryophyta</taxon>
        <taxon>Tracheophyta</taxon>
        <taxon>Spermatophyta</taxon>
        <taxon>Pinopsida</taxon>
        <taxon>Pinidae</taxon>
        <taxon>Conifers II</taxon>
        <taxon>Cupressales</taxon>
        <taxon>Taxaceae</taxon>
        <taxon>Taxus</taxon>
    </lineage>
</organism>
<dbReference type="PANTHER" id="PTHR34807">
    <property type="entry name" value="OS08G0270800 PROTEIN"/>
    <property type="match status" value="1"/>
</dbReference>